<protein>
    <submittedName>
        <fullName evidence="2">Uncharacterized protein</fullName>
    </submittedName>
</protein>
<dbReference type="EMBL" id="HBGJ01029684">
    <property type="protein sequence ID" value="CAD9260364.1"/>
    <property type="molecule type" value="Transcribed_RNA"/>
</dbReference>
<proteinExistence type="predicted"/>
<sequence>MRFGFVALLGLLALASTAALGAVPRRQMVQRAFLATIAVPTAAMAKDTKGTKDDKEFQNCLSRCLYECTKPPSQNTRQECYPICKKQCATSDAQLLLGQPKQ</sequence>
<accession>A0A7S1XTU1</accession>
<feature type="signal peptide" evidence="1">
    <location>
        <begin position="1"/>
        <end position="19"/>
    </location>
</feature>
<feature type="chain" id="PRO_5031329845" evidence="1">
    <location>
        <begin position="20"/>
        <end position="102"/>
    </location>
</feature>
<dbReference type="AlphaFoldDB" id="A0A7S1XTU1"/>
<reference evidence="2" key="1">
    <citation type="submission" date="2021-01" db="EMBL/GenBank/DDBJ databases">
        <authorList>
            <person name="Corre E."/>
            <person name="Pelletier E."/>
            <person name="Niang G."/>
            <person name="Scheremetjew M."/>
            <person name="Finn R."/>
            <person name="Kale V."/>
            <person name="Holt S."/>
            <person name="Cochrane G."/>
            <person name="Meng A."/>
            <person name="Brown T."/>
            <person name="Cohen L."/>
        </authorList>
    </citation>
    <scope>NUCLEOTIDE SEQUENCE</scope>
    <source>
        <strain evidence="2">CCMP2877</strain>
    </source>
</reference>
<keyword evidence="1" id="KW-0732">Signal</keyword>
<gene>
    <name evidence="2" type="ORF">PPAR1163_LOCUS18742</name>
</gene>
<name>A0A7S1XTU1_9STRA</name>
<evidence type="ECO:0000256" key="1">
    <source>
        <dbReference type="SAM" id="SignalP"/>
    </source>
</evidence>
<evidence type="ECO:0000313" key="2">
    <source>
        <dbReference type="EMBL" id="CAD9260364.1"/>
    </source>
</evidence>
<organism evidence="2">
    <name type="scientific">Phaeomonas parva</name>
    <dbReference type="NCBI Taxonomy" id="124430"/>
    <lineage>
        <taxon>Eukaryota</taxon>
        <taxon>Sar</taxon>
        <taxon>Stramenopiles</taxon>
        <taxon>Ochrophyta</taxon>
        <taxon>Pinguiophyceae</taxon>
        <taxon>Pinguiochrysidales</taxon>
        <taxon>Pinguiochrysidaceae</taxon>
        <taxon>Phaeomonas</taxon>
    </lineage>
</organism>